<dbReference type="Proteomes" id="UP000688137">
    <property type="component" value="Unassembled WGS sequence"/>
</dbReference>
<comment type="caution">
    <text evidence="1">The sequence shown here is derived from an EMBL/GenBank/DDBJ whole genome shotgun (WGS) entry which is preliminary data.</text>
</comment>
<evidence type="ECO:0000313" key="2">
    <source>
        <dbReference type="Proteomes" id="UP000688137"/>
    </source>
</evidence>
<dbReference type="AlphaFoldDB" id="A0A8S1QHP3"/>
<organism evidence="1 2">
    <name type="scientific">Paramecium primaurelia</name>
    <dbReference type="NCBI Taxonomy" id="5886"/>
    <lineage>
        <taxon>Eukaryota</taxon>
        <taxon>Sar</taxon>
        <taxon>Alveolata</taxon>
        <taxon>Ciliophora</taxon>
        <taxon>Intramacronucleata</taxon>
        <taxon>Oligohymenophorea</taxon>
        <taxon>Peniculida</taxon>
        <taxon>Parameciidae</taxon>
        <taxon>Paramecium</taxon>
    </lineage>
</organism>
<gene>
    <name evidence="1" type="ORF">PPRIM_AZ9-3.1.T1620120</name>
</gene>
<evidence type="ECO:0000313" key="1">
    <source>
        <dbReference type="EMBL" id="CAD8115123.1"/>
    </source>
</evidence>
<reference evidence="1" key="1">
    <citation type="submission" date="2021-01" db="EMBL/GenBank/DDBJ databases">
        <authorList>
            <consortium name="Genoscope - CEA"/>
            <person name="William W."/>
        </authorList>
    </citation>
    <scope>NUCLEOTIDE SEQUENCE</scope>
</reference>
<proteinExistence type="predicted"/>
<sequence length="154" mass="18216">MSAKDYQTMMMGRINIFTLSLLTYKMTPRSCKLSYEFGQRQYLLEPKVNFDFIQAQLSIKTKEPLQNQIEILMTQSLRAKEINSYFSLVIKMIIQIYHVYQSIVDQIIVDEEDCDDDKMDVLNVNLHVKMNVKFLFKDLLLINWSNSHMQINFG</sequence>
<dbReference type="EMBL" id="CAJJDM010000169">
    <property type="protein sequence ID" value="CAD8115123.1"/>
    <property type="molecule type" value="Genomic_DNA"/>
</dbReference>
<accession>A0A8S1QHP3</accession>
<keyword evidence="2" id="KW-1185">Reference proteome</keyword>
<name>A0A8S1QHP3_PARPR</name>
<protein>
    <submittedName>
        <fullName evidence="1">Uncharacterized protein</fullName>
    </submittedName>
</protein>